<dbReference type="EMBL" id="FNNP01000004">
    <property type="protein sequence ID" value="SDX23991.1"/>
    <property type="molecule type" value="Genomic_DNA"/>
</dbReference>
<keyword evidence="3" id="KW-1185">Reference proteome</keyword>
<sequence length="436" mass="48782">MTIWPDYSENETPGTRFLLYPQSPYLEPGLKPELVEISAPQGTIGPGPSGPRMYAMYPIDKTTPYGAMIEGEDGPQMYLPAWDGYILPPPEPDEFGNFIHIDPDDPAFEAAHLFGSAHFTMDVWEGYFGRSIPWHFERDFERLELSLLPGLDNAHIGWGFLETGGTREHGDEYRPYSLNFDVVAHEIGHAIIYSVIGLPSEDDATGEYYGFHESAADMVALLASLHFGSVVDEVLKNTRGNLYTYNRLSRFAELSQNAQIRIAANDRTLSEFSHGWSSEHALSEPLTGAMFDILVDIYHERLVAHGVINPEMEDLSDELEGTEEYNAIMQDLFDEHYAANPEGFRVALIEARDLLGSYLADAWEKLDADLLSYFGVERALVVVDQEITGGAFRQIIESNFRMREIGLTRPGPRLTKPDGSSHAASVRTLSPEVKEP</sequence>
<dbReference type="OrthoDB" id="178184at2"/>
<dbReference type="AlphaFoldDB" id="A0A1H3A3M2"/>
<evidence type="ECO:0000313" key="2">
    <source>
        <dbReference type="EMBL" id="SDX23991.1"/>
    </source>
</evidence>
<organism evidence="2 3">
    <name type="scientific">Ruegeria halocynthiae</name>
    <dbReference type="NCBI Taxonomy" id="985054"/>
    <lineage>
        <taxon>Bacteria</taxon>
        <taxon>Pseudomonadati</taxon>
        <taxon>Pseudomonadota</taxon>
        <taxon>Alphaproteobacteria</taxon>
        <taxon>Rhodobacterales</taxon>
        <taxon>Roseobacteraceae</taxon>
        <taxon>Ruegeria</taxon>
    </lineage>
</organism>
<dbReference type="Proteomes" id="UP000183400">
    <property type="component" value="Unassembled WGS sequence"/>
</dbReference>
<dbReference type="RefSeq" id="WP_074737153.1">
    <property type="nucleotide sequence ID" value="NZ_FNNP01000004.1"/>
</dbReference>
<proteinExistence type="predicted"/>
<dbReference type="STRING" id="985054.SAMN05444358_10420"/>
<evidence type="ECO:0008006" key="4">
    <source>
        <dbReference type="Google" id="ProtNLM"/>
    </source>
</evidence>
<dbReference type="SUPFAM" id="SSF55486">
    <property type="entry name" value="Metalloproteases ('zincins'), catalytic domain"/>
    <property type="match status" value="1"/>
</dbReference>
<feature type="region of interest" description="Disordered" evidence="1">
    <location>
        <begin position="407"/>
        <end position="436"/>
    </location>
</feature>
<reference evidence="3" key="1">
    <citation type="submission" date="2016-10" db="EMBL/GenBank/DDBJ databases">
        <authorList>
            <person name="Varghese N."/>
            <person name="Submissions S."/>
        </authorList>
    </citation>
    <scope>NUCLEOTIDE SEQUENCE [LARGE SCALE GENOMIC DNA]</scope>
    <source>
        <strain evidence="3">DSM 27839</strain>
    </source>
</reference>
<gene>
    <name evidence="2" type="ORF">SAMN05444358_10420</name>
</gene>
<evidence type="ECO:0000256" key="1">
    <source>
        <dbReference type="SAM" id="MobiDB-lite"/>
    </source>
</evidence>
<evidence type="ECO:0000313" key="3">
    <source>
        <dbReference type="Proteomes" id="UP000183400"/>
    </source>
</evidence>
<protein>
    <recommendedName>
        <fullName evidence="4">Peptidase M4 C-terminal domain-containing protein</fullName>
    </recommendedName>
</protein>
<accession>A0A1H3A3M2</accession>
<name>A0A1H3A3M2_9RHOB</name>